<dbReference type="Proteomes" id="UP000005237">
    <property type="component" value="Unassembled WGS sequence"/>
</dbReference>
<dbReference type="AlphaFoldDB" id="A0A8R1DVN0"/>
<dbReference type="EnsemblMetazoa" id="CJA13355a.1">
    <property type="protein sequence ID" value="CJA13355a.1"/>
    <property type="gene ID" value="WBGene00132559"/>
</dbReference>
<sequence length="97" mass="10868">MVSSNHIRFNEKISGTRVKIESLFGILCSKFQVFGRNLRLSPENSRALIIACSVIHNITIGPLIVAHPHTIAPPLPDPYRTAEEQRSALMDYLLNNN</sequence>
<dbReference type="GO" id="GO:0046872">
    <property type="term" value="F:metal ion binding"/>
    <property type="evidence" value="ECO:0007669"/>
    <property type="project" value="UniProtKB-KW"/>
</dbReference>
<accession>A0A8R1DVN0</accession>
<proteinExistence type="predicted"/>
<feature type="domain" description="DDE Tnp4" evidence="3">
    <location>
        <begin position="3"/>
        <end position="57"/>
    </location>
</feature>
<organism evidence="4 5">
    <name type="scientific">Caenorhabditis japonica</name>
    <dbReference type="NCBI Taxonomy" id="281687"/>
    <lineage>
        <taxon>Eukaryota</taxon>
        <taxon>Metazoa</taxon>
        <taxon>Ecdysozoa</taxon>
        <taxon>Nematoda</taxon>
        <taxon>Chromadorea</taxon>
        <taxon>Rhabditida</taxon>
        <taxon>Rhabditina</taxon>
        <taxon>Rhabditomorpha</taxon>
        <taxon>Rhabditoidea</taxon>
        <taxon>Rhabditidae</taxon>
        <taxon>Peloderinae</taxon>
        <taxon>Caenorhabditis</taxon>
    </lineage>
</organism>
<keyword evidence="2" id="KW-0479">Metal-binding</keyword>
<dbReference type="Pfam" id="PF13359">
    <property type="entry name" value="DDE_Tnp_4"/>
    <property type="match status" value="1"/>
</dbReference>
<comment type="cofactor">
    <cofactor evidence="1">
        <name>a divalent metal cation</name>
        <dbReference type="ChEBI" id="CHEBI:60240"/>
    </cofactor>
</comment>
<keyword evidence="5" id="KW-1185">Reference proteome</keyword>
<evidence type="ECO:0000313" key="5">
    <source>
        <dbReference type="Proteomes" id="UP000005237"/>
    </source>
</evidence>
<dbReference type="InterPro" id="IPR027806">
    <property type="entry name" value="HARBI1_dom"/>
</dbReference>
<evidence type="ECO:0000313" key="4">
    <source>
        <dbReference type="EnsemblMetazoa" id="CJA13355a.1"/>
    </source>
</evidence>
<reference evidence="5" key="1">
    <citation type="submission" date="2010-08" db="EMBL/GenBank/DDBJ databases">
        <authorList>
            <consortium name="Caenorhabditis japonica Sequencing Consortium"/>
            <person name="Wilson R.K."/>
        </authorList>
    </citation>
    <scope>NUCLEOTIDE SEQUENCE [LARGE SCALE GENOMIC DNA]</scope>
    <source>
        <strain evidence="5">DF5081</strain>
    </source>
</reference>
<name>A0A8R1DVN0_CAEJA</name>
<protein>
    <submittedName>
        <fullName evidence="4">Integrase catalytic domain-containing protein</fullName>
    </submittedName>
</protein>
<evidence type="ECO:0000259" key="3">
    <source>
        <dbReference type="Pfam" id="PF13359"/>
    </source>
</evidence>
<evidence type="ECO:0000256" key="2">
    <source>
        <dbReference type="ARBA" id="ARBA00022723"/>
    </source>
</evidence>
<evidence type="ECO:0000256" key="1">
    <source>
        <dbReference type="ARBA" id="ARBA00001968"/>
    </source>
</evidence>
<reference evidence="4" key="2">
    <citation type="submission" date="2022-06" db="UniProtKB">
        <authorList>
            <consortium name="EnsemblMetazoa"/>
        </authorList>
    </citation>
    <scope>IDENTIFICATION</scope>
    <source>
        <strain evidence="4">DF5081</strain>
    </source>
</reference>